<dbReference type="PROSITE" id="PS00463">
    <property type="entry name" value="ZN2_CY6_FUNGAL_1"/>
    <property type="match status" value="1"/>
</dbReference>
<gene>
    <name evidence="5" type="ORF">IM811_012926</name>
</gene>
<dbReference type="PANTHER" id="PTHR37534">
    <property type="entry name" value="TRANSCRIPTIONAL ACTIVATOR PROTEIN UGA3"/>
    <property type="match status" value="1"/>
</dbReference>
<dbReference type="Proteomes" id="UP000616885">
    <property type="component" value="Unassembled WGS sequence"/>
</dbReference>
<dbReference type="PROSITE" id="PS50048">
    <property type="entry name" value="ZN2_CY6_FUNGAL_2"/>
    <property type="match status" value="1"/>
</dbReference>
<dbReference type="SMART" id="SM00066">
    <property type="entry name" value="GAL4"/>
    <property type="match status" value="1"/>
</dbReference>
<comment type="caution">
    <text evidence="5">The sequence shown here is derived from an EMBL/GenBank/DDBJ whole genome shotgun (WGS) entry which is preliminary data.</text>
</comment>
<evidence type="ECO:0000313" key="5">
    <source>
        <dbReference type="EMBL" id="KAF9754168.1"/>
    </source>
</evidence>
<dbReference type="GO" id="GO:0008270">
    <property type="term" value="F:zinc ion binding"/>
    <property type="evidence" value="ECO:0007669"/>
    <property type="project" value="InterPro"/>
</dbReference>
<dbReference type="Pfam" id="PF00172">
    <property type="entry name" value="Zn_clus"/>
    <property type="match status" value="1"/>
</dbReference>
<reference evidence="5" key="1">
    <citation type="submission" date="2020-10" db="EMBL/GenBank/DDBJ databases">
        <title>High-Quality Genome Resource of Clonostachys rosea strain S41 by Oxford Nanopore Long-Read Sequencing.</title>
        <authorList>
            <person name="Wang H."/>
        </authorList>
    </citation>
    <scope>NUCLEOTIDE SEQUENCE</scope>
    <source>
        <strain evidence="5">S41</strain>
    </source>
</reference>
<dbReference type="InterPro" id="IPR036864">
    <property type="entry name" value="Zn2-C6_fun-type_DNA-bd_sf"/>
</dbReference>
<protein>
    <recommendedName>
        <fullName evidence="4">Zn(2)-C6 fungal-type domain-containing protein</fullName>
    </recommendedName>
</protein>
<feature type="region of interest" description="Disordered" evidence="3">
    <location>
        <begin position="53"/>
        <end position="78"/>
    </location>
</feature>
<name>A0A8H7NEG5_BIOOC</name>
<evidence type="ECO:0000259" key="4">
    <source>
        <dbReference type="PROSITE" id="PS50048"/>
    </source>
</evidence>
<dbReference type="GO" id="GO:0000981">
    <property type="term" value="F:DNA-binding transcription factor activity, RNA polymerase II-specific"/>
    <property type="evidence" value="ECO:0007669"/>
    <property type="project" value="InterPro"/>
</dbReference>
<dbReference type="InterPro" id="IPR001138">
    <property type="entry name" value="Zn2Cys6_DnaBD"/>
</dbReference>
<proteinExistence type="predicted"/>
<evidence type="ECO:0000313" key="6">
    <source>
        <dbReference type="Proteomes" id="UP000616885"/>
    </source>
</evidence>
<dbReference type="SUPFAM" id="SSF57701">
    <property type="entry name" value="Zn2/Cys6 DNA-binding domain"/>
    <property type="match status" value="1"/>
</dbReference>
<organism evidence="5 6">
    <name type="scientific">Bionectria ochroleuca</name>
    <name type="common">Gliocladium roseum</name>
    <dbReference type="NCBI Taxonomy" id="29856"/>
    <lineage>
        <taxon>Eukaryota</taxon>
        <taxon>Fungi</taxon>
        <taxon>Dikarya</taxon>
        <taxon>Ascomycota</taxon>
        <taxon>Pezizomycotina</taxon>
        <taxon>Sordariomycetes</taxon>
        <taxon>Hypocreomycetidae</taxon>
        <taxon>Hypocreales</taxon>
        <taxon>Bionectriaceae</taxon>
        <taxon>Clonostachys</taxon>
    </lineage>
</organism>
<dbReference type="AlphaFoldDB" id="A0A8H7NEG5"/>
<dbReference type="PANTHER" id="PTHR37534:SF15">
    <property type="entry name" value="ZN(II)2CYS6 TRANSCRIPTION FACTOR (EUROFUNG)"/>
    <property type="match status" value="1"/>
</dbReference>
<dbReference type="EMBL" id="JADCTT010000004">
    <property type="protein sequence ID" value="KAF9754168.1"/>
    <property type="molecule type" value="Genomic_DNA"/>
</dbReference>
<comment type="subcellular location">
    <subcellularLocation>
        <location evidence="1">Nucleus</location>
    </subcellularLocation>
</comment>
<dbReference type="GO" id="GO:0005634">
    <property type="term" value="C:nucleus"/>
    <property type="evidence" value="ECO:0007669"/>
    <property type="project" value="UniProtKB-SubCell"/>
</dbReference>
<dbReference type="CDD" id="cd00067">
    <property type="entry name" value="GAL4"/>
    <property type="match status" value="1"/>
</dbReference>
<dbReference type="GO" id="GO:0045944">
    <property type="term" value="P:positive regulation of transcription by RNA polymerase II"/>
    <property type="evidence" value="ECO:0007669"/>
    <property type="project" value="TreeGrafter"/>
</dbReference>
<sequence>MLLYTRLAPPKVPKTRSRAGCNYCKEKKKKCDEVRPNCARCLERRQECVYEPVKPRQRRKRDSLSLDTTKANAARPDRALQIHTPLSAVSIQQWESQQSWRDRIDGQGDDSSSDGSRRTGGIEATESVVLDDQLGQVPMSANTAHSDLETYFTSWTPADTTAVFSPITTTTFDLASLDGCSAPHDNDRDVEEVIRRDSAAVATALTLTHNHHHPQEPTPFLEFCSPSFAEFSGRKNRRFLVDHFCNVLSHLIVFREENGNPFQQLVLPLCHRSPAVMDAVYALASAHLEFRGVDPGEKSDIFHGKAIQELAGLIERGSKQNHENRNELLAAIMLIVYYEVLVQRGRSNIVDGHLKGAMTLINNSEASSDPTSVFLERAFGFYDVIAALSFGTAPLSPAPGRGQLSPLPALDPRGAPSASSSVDTLLGMATTLWPIIHRLSTLVSLKAELETATAQGQVSKVAVLRTELETTTAAIQVALTQWQPILPAEDVSSSSEPETLKERSRLRSIVNNAHAYRHSAFVYLYRTIRKYPRSHALVQQHTRLSLQHCVGTVSNEGPMSALLWPLFVAACEATDEGDRDLARQSFVAIDRRQGMANIDRAWTVVQEVWRRADDEEKEEEAMMAAMMLMRDVAGDMASRKPGEGSDGAMLMAERNGMMMRGAGVDLWRRVSRDMGLTIVFG</sequence>
<accession>A0A8H7NEG5</accession>
<keyword evidence="2" id="KW-0539">Nucleus</keyword>
<feature type="domain" description="Zn(2)-C6 fungal-type" evidence="4">
    <location>
        <begin position="20"/>
        <end position="50"/>
    </location>
</feature>
<evidence type="ECO:0000256" key="2">
    <source>
        <dbReference type="ARBA" id="ARBA00023242"/>
    </source>
</evidence>
<evidence type="ECO:0000256" key="3">
    <source>
        <dbReference type="SAM" id="MobiDB-lite"/>
    </source>
</evidence>
<dbReference type="Pfam" id="PF11951">
    <property type="entry name" value="Fungal_trans_2"/>
    <property type="match status" value="1"/>
</dbReference>
<dbReference type="CDD" id="cd12148">
    <property type="entry name" value="fungal_TF_MHR"/>
    <property type="match status" value="1"/>
</dbReference>
<dbReference type="InterPro" id="IPR021858">
    <property type="entry name" value="Fun_TF"/>
</dbReference>
<dbReference type="Gene3D" id="4.10.240.10">
    <property type="entry name" value="Zn(2)-C6 fungal-type DNA-binding domain"/>
    <property type="match status" value="1"/>
</dbReference>
<dbReference type="GO" id="GO:0000976">
    <property type="term" value="F:transcription cis-regulatory region binding"/>
    <property type="evidence" value="ECO:0007669"/>
    <property type="project" value="TreeGrafter"/>
</dbReference>
<evidence type="ECO:0000256" key="1">
    <source>
        <dbReference type="ARBA" id="ARBA00004123"/>
    </source>
</evidence>
<feature type="region of interest" description="Disordered" evidence="3">
    <location>
        <begin position="97"/>
        <end position="124"/>
    </location>
</feature>